<evidence type="ECO:0000259" key="2">
    <source>
        <dbReference type="SMART" id="SM00799"/>
    </source>
</evidence>
<dbReference type="PANTHER" id="PTHR12296">
    <property type="entry name" value="DENN DOMAIN-CONTAINING PROTEIN 4"/>
    <property type="match status" value="1"/>
</dbReference>
<proteinExistence type="predicted"/>
<reference evidence="3 4" key="1">
    <citation type="submission" date="2016-02" db="EMBL/GenBank/DDBJ databases">
        <title>Genome analysis of coral dinoflagellate symbionts highlights evolutionary adaptations to a symbiotic lifestyle.</title>
        <authorList>
            <person name="Aranda M."/>
            <person name="Li Y."/>
            <person name="Liew Y.J."/>
            <person name="Baumgarten S."/>
            <person name="Simakov O."/>
            <person name="Wilson M."/>
            <person name="Piel J."/>
            <person name="Ashoor H."/>
            <person name="Bougouffa S."/>
            <person name="Bajic V.B."/>
            <person name="Ryu T."/>
            <person name="Ravasi T."/>
            <person name="Bayer T."/>
            <person name="Micklem G."/>
            <person name="Kim H."/>
            <person name="Bhak J."/>
            <person name="Lajeunesse T.C."/>
            <person name="Voolstra C.R."/>
        </authorList>
    </citation>
    <scope>NUCLEOTIDE SEQUENCE [LARGE SCALE GENOMIC DNA]</scope>
    <source>
        <strain evidence="3 4">CCMP2467</strain>
    </source>
</reference>
<dbReference type="Pfam" id="PF02141">
    <property type="entry name" value="DENN"/>
    <property type="match status" value="1"/>
</dbReference>
<comment type="caution">
    <text evidence="3">The sequence shown here is derived from an EMBL/GenBank/DDBJ whole genome shotgun (WGS) entry which is preliminary data.</text>
</comment>
<organism evidence="3 4">
    <name type="scientific">Symbiodinium microadriaticum</name>
    <name type="common">Dinoflagellate</name>
    <name type="synonym">Zooxanthella microadriatica</name>
    <dbReference type="NCBI Taxonomy" id="2951"/>
    <lineage>
        <taxon>Eukaryota</taxon>
        <taxon>Sar</taxon>
        <taxon>Alveolata</taxon>
        <taxon>Dinophyceae</taxon>
        <taxon>Suessiales</taxon>
        <taxon>Symbiodiniaceae</taxon>
        <taxon>Symbiodinium</taxon>
    </lineage>
</organism>
<dbReference type="Gene3D" id="3.40.50.11500">
    <property type="match status" value="1"/>
</dbReference>
<feature type="compositionally biased region" description="Polar residues" evidence="1">
    <location>
        <begin position="458"/>
        <end position="469"/>
    </location>
</feature>
<feature type="compositionally biased region" description="Polar residues" evidence="1">
    <location>
        <begin position="1313"/>
        <end position="1326"/>
    </location>
</feature>
<dbReference type="InterPro" id="IPR043153">
    <property type="entry name" value="DENN_C"/>
</dbReference>
<sequence>MLRGVALLGPASGSGLEEPSVQTLAALPRKEDLPEDEQQLLQTLPKVLLHRRSSSAWKLLCGTTRCFCTVVAEFSVRFYVSALRFCLGQDPEEEVCTCFWSEHPEAISTMFVKSLARLMAAAIQPETNLHDPDYLAKLWVWLLSEVPLPPPTCSLHLCARHGVSALATGAMPQIECLPVPHVPLGYLVQRLSLSSLLLLFRLALLERKVVLRSSSAFTLAACGEAITSLLLFPFRWQHSYMPVSPVKREYLQQKGPYVLGLHREVLDLGNAALTALPSSTSGGSCAFSVFDLDVGEVEIESAAVRLPELPSSVQARLRAGVSRLMANTGIDVGAASQTRLGEGDPTFDCEVQKVFFHSIAPLVTDLRQFYTQPEDGAVAGCFDVHAYVHSREPEAQIFARALSQTVAFRELLQETMGLATGDSVLEKALVQEQLQPSLPVEGIPAAAPGRAATDHPTDSFQSVQRSSFASCPPDLPEDTPSLTGQASLYRGQGGRGGAPPLELQLSFAPEGPEAEESNGVAAASSRTHVATWQRATGLARGKGIEFQGQSAAAPCSSCVDAFVTAVKSQAQLVSESGQGRSCSWAPKLLSAVATSEASARLPKQQREMLEHFLEGCAAGARGCTSAPRSASAAAVVKQPVLYPCLRHDAMGSGASGGLADSYKRYLYASAARRAEEMLREEWLARIMRDGCSLEDAPTDLRGDRNFVLEAVHRTRASWLGKLASKSLQVDKGFLSECSRLAGSGLIFTYYSSPTCFPNMRQAMAESSFARPTHDARKRFLVCVAACVAWALQAPPGPNFSVPGLGSTAQDIISMTFKFGKEVERSSKFPRHGLADAFRWAVDVTQTDATALGLGCGSCGYPPKPAELRKILRLASELEDKMQLLASGVVEVQLMLSKNQDGLGFQEKVQLKIIERWLRRGLGEDIEGMKRRLQHETEMLQFFRKELVEEMSVRFQTSGASIPGGQAYDQVSKNMRRESGDKGISTVWFGDELVWGHTADLGDWVHPNHDCGRDKVPVPNLSEQDEKWRSMVESRTKICYPEVGQSYVCWCCRWLCLVRERQQEGKVMCCAVSNIFKPDWVTLYGAASSEVSDATADELGLPRESFRSGKPDGWGESEILIAGHAFQRKAPIHPRSMCNVLPSCFARGREMEAVTQRLGELESDRELLAEFEEVEAVEMPVLNMLNRCLKTPRHPCLVAIDLLRRAFMCLQAVQTEDLQREGVRHAGAEGGCKRVRFSRTATSISVAPSEESFPEHLSPLRGGRRPRRSATLASLSVSPSLSLSVSPSRSFGTRSPLAISPERTSERSRKQGRNSDPNVLSSTSHLSPTRPRVEAGEPSPLVAELRRRFGELQACQPAELTHEEKLAFWLNVLNASTLAWLCVVGARNLHSNLFPMHVWSSFLQRSMVNVGGQEPEVSLR</sequence>
<feature type="domain" description="cDENN" evidence="2">
    <location>
        <begin position="92"/>
        <end position="295"/>
    </location>
</feature>
<dbReference type="GO" id="GO:0032483">
    <property type="term" value="P:regulation of Rab protein signal transduction"/>
    <property type="evidence" value="ECO:0007669"/>
    <property type="project" value="TreeGrafter"/>
</dbReference>
<evidence type="ECO:0000313" key="3">
    <source>
        <dbReference type="EMBL" id="OLQ06016.1"/>
    </source>
</evidence>
<dbReference type="GO" id="GO:0031410">
    <property type="term" value="C:cytoplasmic vesicle"/>
    <property type="evidence" value="ECO:0007669"/>
    <property type="project" value="TreeGrafter"/>
</dbReference>
<feature type="region of interest" description="Disordered" evidence="1">
    <location>
        <begin position="1243"/>
        <end position="1337"/>
    </location>
</feature>
<dbReference type="Proteomes" id="UP000186817">
    <property type="component" value="Unassembled WGS sequence"/>
</dbReference>
<dbReference type="OrthoDB" id="436378at2759"/>
<accession>A0A1Q9EEZ3</accession>
<name>A0A1Q9EEZ3_SYMMI</name>
<dbReference type="PANTHER" id="PTHR12296:SF21">
    <property type="entry name" value="DENN DOMAIN-CONTAINING PROTEIN 3"/>
    <property type="match status" value="1"/>
</dbReference>
<dbReference type="InterPro" id="IPR001194">
    <property type="entry name" value="cDENN_dom"/>
</dbReference>
<keyword evidence="4" id="KW-1185">Reference proteome</keyword>
<dbReference type="EMBL" id="LSRX01000170">
    <property type="protein sequence ID" value="OLQ06016.1"/>
    <property type="molecule type" value="Genomic_DNA"/>
</dbReference>
<feature type="compositionally biased region" description="Low complexity" evidence="1">
    <location>
        <begin position="1268"/>
        <end position="1289"/>
    </location>
</feature>
<evidence type="ECO:0000313" key="4">
    <source>
        <dbReference type="Proteomes" id="UP000186817"/>
    </source>
</evidence>
<protein>
    <submittedName>
        <fullName evidence="3">DENN domain-containing protein 5A</fullName>
    </submittedName>
</protein>
<dbReference type="InterPro" id="IPR051696">
    <property type="entry name" value="DENN_Domain_GEFs"/>
</dbReference>
<feature type="region of interest" description="Disordered" evidence="1">
    <location>
        <begin position="440"/>
        <end position="502"/>
    </location>
</feature>
<evidence type="ECO:0000256" key="1">
    <source>
        <dbReference type="SAM" id="MobiDB-lite"/>
    </source>
</evidence>
<dbReference type="SMART" id="SM00799">
    <property type="entry name" value="DENN"/>
    <property type="match status" value="1"/>
</dbReference>
<gene>
    <name evidence="3" type="primary">DENND5A</name>
    <name evidence="3" type="ORF">AK812_SmicGene10741</name>
</gene>